<dbReference type="OrthoDB" id="5499103at2"/>
<name>A0A7Y4KKR9_9BACT</name>
<organism evidence="2 3">
    <name type="scientific">Corallococcus exercitus</name>
    <dbReference type="NCBI Taxonomy" id="2316736"/>
    <lineage>
        <taxon>Bacteria</taxon>
        <taxon>Pseudomonadati</taxon>
        <taxon>Myxococcota</taxon>
        <taxon>Myxococcia</taxon>
        <taxon>Myxococcales</taxon>
        <taxon>Cystobacterineae</taxon>
        <taxon>Myxococcaceae</taxon>
        <taxon>Corallococcus</taxon>
    </lineage>
</organism>
<sequence>MPQSSESGERPSRAYALEGDAAHAQGRSGSRFRGRDCRTGATVTLQLPEDVDSAFLLPGQAPAPGSARDFVHLSLQQHPIEEWTGRTVTFRRVPAGHSTVIASTRDKDRIHREELDVPTEGTLSLDVRPVWVPLAR</sequence>
<protein>
    <submittedName>
        <fullName evidence="2">Uncharacterized protein</fullName>
    </submittedName>
</protein>
<reference evidence="2 3" key="1">
    <citation type="submission" date="2020-05" db="EMBL/GenBank/DDBJ databases">
        <authorList>
            <person name="Whitworth D."/>
        </authorList>
    </citation>
    <scope>NUCLEOTIDE SEQUENCE [LARGE SCALE GENOMIC DNA]</scope>
    <source>
        <strain evidence="2 3">AB043B</strain>
    </source>
</reference>
<evidence type="ECO:0000256" key="1">
    <source>
        <dbReference type="SAM" id="MobiDB-lite"/>
    </source>
</evidence>
<comment type="caution">
    <text evidence="2">The sequence shown here is derived from an EMBL/GenBank/DDBJ whole genome shotgun (WGS) entry which is preliminary data.</text>
</comment>
<dbReference type="AlphaFoldDB" id="A0A7Y4KKR9"/>
<dbReference type="EMBL" id="JABFJV010000119">
    <property type="protein sequence ID" value="NOK35613.1"/>
    <property type="molecule type" value="Genomic_DNA"/>
</dbReference>
<accession>A0A7Y4KKR9</accession>
<dbReference type="Proteomes" id="UP000563426">
    <property type="component" value="Unassembled WGS sequence"/>
</dbReference>
<feature type="region of interest" description="Disordered" evidence="1">
    <location>
        <begin position="1"/>
        <end position="35"/>
    </location>
</feature>
<evidence type="ECO:0000313" key="3">
    <source>
        <dbReference type="Proteomes" id="UP000563426"/>
    </source>
</evidence>
<dbReference type="RefSeq" id="WP_147441934.1">
    <property type="nucleotide sequence ID" value="NZ_JABFJV010000119.1"/>
</dbReference>
<evidence type="ECO:0000313" key="2">
    <source>
        <dbReference type="EMBL" id="NOK35613.1"/>
    </source>
</evidence>
<gene>
    <name evidence="2" type="ORF">HMI49_20650</name>
</gene>
<proteinExistence type="predicted"/>
<keyword evidence="3" id="KW-1185">Reference proteome</keyword>